<name>A0A154P2L2_DUFNO</name>
<dbReference type="Pfam" id="PF00930">
    <property type="entry name" value="DPPIV_N"/>
    <property type="match status" value="1"/>
</dbReference>
<evidence type="ECO:0000256" key="2">
    <source>
        <dbReference type="ARBA" id="ARBA00022825"/>
    </source>
</evidence>
<evidence type="ECO:0000256" key="3">
    <source>
        <dbReference type="ARBA" id="ARBA00023180"/>
    </source>
</evidence>
<dbReference type="SUPFAM" id="SSF82171">
    <property type="entry name" value="DPP6 N-terminal domain-like"/>
    <property type="match status" value="1"/>
</dbReference>
<evidence type="ECO:0000313" key="7">
    <source>
        <dbReference type="Proteomes" id="UP000076502"/>
    </source>
</evidence>
<dbReference type="InterPro" id="IPR050278">
    <property type="entry name" value="Serine_Prot_S9B/DPPIV"/>
</dbReference>
<evidence type="ECO:0000313" key="6">
    <source>
        <dbReference type="EMBL" id="KZC05360.1"/>
    </source>
</evidence>
<dbReference type="GO" id="GO:0008236">
    <property type="term" value="F:serine-type peptidase activity"/>
    <property type="evidence" value="ECO:0007669"/>
    <property type="project" value="UniProtKB-KW"/>
</dbReference>
<dbReference type="GO" id="GO:0008239">
    <property type="term" value="F:dipeptidyl-peptidase activity"/>
    <property type="evidence" value="ECO:0007669"/>
    <property type="project" value="TreeGrafter"/>
</dbReference>
<evidence type="ECO:0000259" key="5">
    <source>
        <dbReference type="Pfam" id="PF00930"/>
    </source>
</evidence>
<gene>
    <name evidence="6" type="ORF">WN55_05389</name>
</gene>
<reference evidence="6 7" key="1">
    <citation type="submission" date="2015-07" db="EMBL/GenBank/DDBJ databases">
        <title>The genome of Dufourea novaeangliae.</title>
        <authorList>
            <person name="Pan H."/>
            <person name="Kapheim K."/>
        </authorList>
    </citation>
    <scope>NUCLEOTIDE SEQUENCE [LARGE SCALE GENOMIC DNA]</scope>
    <source>
        <strain evidence="6">0120121106</strain>
        <tissue evidence="6">Whole body</tissue>
    </source>
</reference>
<dbReference type="Gene3D" id="2.140.10.30">
    <property type="entry name" value="Dipeptidylpeptidase IV, N-terminal domain"/>
    <property type="match status" value="1"/>
</dbReference>
<evidence type="ECO:0000256" key="4">
    <source>
        <dbReference type="SAM" id="Phobius"/>
    </source>
</evidence>
<dbReference type="GO" id="GO:0004177">
    <property type="term" value="F:aminopeptidase activity"/>
    <property type="evidence" value="ECO:0007669"/>
    <property type="project" value="UniProtKB-KW"/>
</dbReference>
<dbReference type="AlphaFoldDB" id="A0A154P2L2"/>
<keyword evidence="4" id="KW-1133">Transmembrane helix</keyword>
<feature type="domain" description="Dipeptidylpeptidase IV N-terminal" evidence="5">
    <location>
        <begin position="179"/>
        <end position="297"/>
    </location>
</feature>
<evidence type="ECO:0000256" key="1">
    <source>
        <dbReference type="ARBA" id="ARBA00022438"/>
    </source>
</evidence>
<keyword evidence="1 6" id="KW-0645">Protease</keyword>
<feature type="transmembrane region" description="Helical" evidence="4">
    <location>
        <begin position="74"/>
        <end position="98"/>
    </location>
</feature>
<dbReference type="InterPro" id="IPR002469">
    <property type="entry name" value="Peptidase_S9B_N"/>
</dbReference>
<dbReference type="OrthoDB" id="16520at2759"/>
<dbReference type="PANTHER" id="PTHR11731:SF200">
    <property type="entry name" value="DIPEPTIDYL PEPTIDASE 10, ISOFORM B"/>
    <property type="match status" value="1"/>
</dbReference>
<protein>
    <submittedName>
        <fullName evidence="6">Dipeptidyl aminopeptidase-like protein 6</fullName>
    </submittedName>
</protein>
<dbReference type="EMBL" id="KQ434791">
    <property type="protein sequence ID" value="KZC05360.1"/>
    <property type="molecule type" value="Genomic_DNA"/>
</dbReference>
<dbReference type="STRING" id="178035.A0A154P2L2"/>
<keyword evidence="1 6" id="KW-0378">Hydrolase</keyword>
<accession>A0A154P2L2</accession>
<keyword evidence="4" id="KW-0812">Transmembrane</keyword>
<dbReference type="Proteomes" id="UP000076502">
    <property type="component" value="Unassembled WGS sequence"/>
</dbReference>
<dbReference type="GO" id="GO:0006508">
    <property type="term" value="P:proteolysis"/>
    <property type="evidence" value="ECO:0007669"/>
    <property type="project" value="InterPro"/>
</dbReference>
<keyword evidence="1 6" id="KW-0031">Aminopeptidase</keyword>
<keyword evidence="7" id="KW-1185">Reference proteome</keyword>
<dbReference type="GO" id="GO:0005886">
    <property type="term" value="C:plasma membrane"/>
    <property type="evidence" value="ECO:0007669"/>
    <property type="project" value="TreeGrafter"/>
</dbReference>
<sequence length="325" mass="37412">MEELIRTEFTRLSAEEKDLYLKNLTGERMWRVSSRHASTTRIGFLRKIHSRAYKIPTMKNTALRKPANPNQRNWRGILIALLVIVAVLALIVTSVALLTPPDEGPRVRGARLRLSEVSKIVSSHRSVNRISGSQFEYRVSRDSGAQVPRKFEGTRLISNQNQDTTYPRDVFEIIPLTPYPEREGHPYLLLAQWTPRGHGLVMVQDYDIYYVTGPMSNTGYRVTNTSIPGILSNGLPDWLYEEEILHSAEAIWMSPDGHMMLYASFNDSLVEEMHISWFGEGNKALYPDIRSLRYPKVIFHFYTLTKINLHSLFLLNWARHLKQAT</sequence>
<keyword evidence="2" id="KW-0720">Serine protease</keyword>
<keyword evidence="3" id="KW-0325">Glycoprotein</keyword>
<organism evidence="6 7">
    <name type="scientific">Dufourea novaeangliae</name>
    <name type="common">Sweat bee</name>
    <dbReference type="NCBI Taxonomy" id="178035"/>
    <lineage>
        <taxon>Eukaryota</taxon>
        <taxon>Metazoa</taxon>
        <taxon>Ecdysozoa</taxon>
        <taxon>Arthropoda</taxon>
        <taxon>Hexapoda</taxon>
        <taxon>Insecta</taxon>
        <taxon>Pterygota</taxon>
        <taxon>Neoptera</taxon>
        <taxon>Endopterygota</taxon>
        <taxon>Hymenoptera</taxon>
        <taxon>Apocrita</taxon>
        <taxon>Aculeata</taxon>
        <taxon>Apoidea</taxon>
        <taxon>Anthophila</taxon>
        <taxon>Halictidae</taxon>
        <taxon>Rophitinae</taxon>
        <taxon>Dufourea</taxon>
    </lineage>
</organism>
<dbReference type="PANTHER" id="PTHR11731">
    <property type="entry name" value="PROTEASE FAMILY S9B,C DIPEPTIDYL-PEPTIDASE IV-RELATED"/>
    <property type="match status" value="1"/>
</dbReference>
<keyword evidence="4" id="KW-0472">Membrane</keyword>
<proteinExistence type="predicted"/>